<dbReference type="STRING" id="742817.HMPREF9449_01091"/>
<evidence type="ECO:0000259" key="5">
    <source>
        <dbReference type="PROSITE" id="PS51635"/>
    </source>
</evidence>
<name>H1DFQ5_9BACT</name>
<protein>
    <recommendedName>
        <fullName evidence="5">PNPLA domain-containing protein</fullName>
    </recommendedName>
</protein>
<reference evidence="6 7" key="1">
    <citation type="submission" date="2012-01" db="EMBL/GenBank/DDBJ databases">
        <title>The Genome Sequence of Odoribacter laneus YIT 12061.</title>
        <authorList>
            <consortium name="The Broad Institute Genome Sequencing Platform"/>
            <person name="Earl A."/>
            <person name="Ward D."/>
            <person name="Feldgarden M."/>
            <person name="Gevers D."/>
            <person name="Morotomi M."/>
            <person name="Young S.K."/>
            <person name="Zeng Q."/>
            <person name="Gargeya S."/>
            <person name="Fitzgerald M."/>
            <person name="Haas B."/>
            <person name="Abouelleil A."/>
            <person name="Alvarado L."/>
            <person name="Arachchi H.M."/>
            <person name="Berlin A."/>
            <person name="Chapman S.B."/>
            <person name="Gearin G."/>
            <person name="Goldberg J."/>
            <person name="Griggs A."/>
            <person name="Gujja S."/>
            <person name="Hansen M."/>
            <person name="Heiman D."/>
            <person name="Howarth C."/>
            <person name="Larimer J."/>
            <person name="Lui A."/>
            <person name="MacDonald P.J.P."/>
            <person name="McCowen C."/>
            <person name="Montmayeur A."/>
            <person name="Murphy C."/>
            <person name="Neiman D."/>
            <person name="Pearson M."/>
            <person name="Priest M."/>
            <person name="Roberts A."/>
            <person name="Saif S."/>
            <person name="Shea T."/>
            <person name="Sisk P."/>
            <person name="Stolte C."/>
            <person name="Sykes S."/>
            <person name="Wortman J."/>
            <person name="Nusbaum C."/>
            <person name="Birren B."/>
        </authorList>
    </citation>
    <scope>NUCLEOTIDE SEQUENCE [LARGE SCALE GENOMIC DNA]</scope>
    <source>
        <strain evidence="6 7">YIT 12061</strain>
    </source>
</reference>
<dbReference type="PANTHER" id="PTHR14226">
    <property type="entry name" value="NEUROPATHY TARGET ESTERASE/SWISS CHEESE D.MELANOGASTER"/>
    <property type="match status" value="1"/>
</dbReference>
<comment type="caution">
    <text evidence="6">The sequence shown here is derived from an EMBL/GenBank/DDBJ whole genome shotgun (WGS) entry which is preliminary data.</text>
</comment>
<keyword evidence="1 4" id="KW-0378">Hydrolase</keyword>
<proteinExistence type="predicted"/>
<evidence type="ECO:0000313" key="7">
    <source>
        <dbReference type="Proteomes" id="UP000004892"/>
    </source>
</evidence>
<dbReference type="InterPro" id="IPR016035">
    <property type="entry name" value="Acyl_Trfase/lysoPLipase"/>
</dbReference>
<feature type="short sequence motif" description="GXSXG" evidence="4">
    <location>
        <begin position="58"/>
        <end position="62"/>
    </location>
</feature>
<dbReference type="HOGENOM" id="CLU_014750_2_0_10"/>
<dbReference type="GO" id="GO:0016042">
    <property type="term" value="P:lipid catabolic process"/>
    <property type="evidence" value="ECO:0007669"/>
    <property type="project" value="UniProtKB-UniRule"/>
</dbReference>
<evidence type="ECO:0000256" key="4">
    <source>
        <dbReference type="PROSITE-ProRule" id="PRU01161"/>
    </source>
</evidence>
<accession>H1DFQ5</accession>
<dbReference type="EMBL" id="ADMC01000017">
    <property type="protein sequence ID" value="EHP48728.1"/>
    <property type="molecule type" value="Genomic_DNA"/>
</dbReference>
<dbReference type="InterPro" id="IPR043864">
    <property type="entry name" value="Omp85-like_dom"/>
</dbReference>
<dbReference type="SUPFAM" id="SSF52151">
    <property type="entry name" value="FabD/lysophospholipase-like"/>
    <property type="match status" value="1"/>
</dbReference>
<feature type="active site" description="Nucleophile" evidence="4">
    <location>
        <position position="60"/>
    </location>
</feature>
<feature type="short sequence motif" description="GXGXXG" evidence="4">
    <location>
        <begin position="31"/>
        <end position="36"/>
    </location>
</feature>
<evidence type="ECO:0000313" key="6">
    <source>
        <dbReference type="EMBL" id="EHP48728.1"/>
    </source>
</evidence>
<dbReference type="eggNOG" id="COG0729">
    <property type="taxonomic scope" value="Bacteria"/>
</dbReference>
<feature type="short sequence motif" description="DGA/G" evidence="4">
    <location>
        <begin position="205"/>
        <end position="207"/>
    </location>
</feature>
<dbReference type="AlphaFoldDB" id="H1DFQ5"/>
<feature type="domain" description="PNPLA" evidence="5">
    <location>
        <begin position="27"/>
        <end position="218"/>
    </location>
</feature>
<dbReference type="GO" id="GO:0016787">
    <property type="term" value="F:hydrolase activity"/>
    <property type="evidence" value="ECO:0007669"/>
    <property type="project" value="UniProtKB-UniRule"/>
</dbReference>
<dbReference type="Pfam" id="PF19143">
    <property type="entry name" value="Omp85_2"/>
    <property type="match status" value="1"/>
</dbReference>
<organism evidence="6 7">
    <name type="scientific">Odoribacter laneus YIT 12061</name>
    <dbReference type="NCBI Taxonomy" id="742817"/>
    <lineage>
        <taxon>Bacteria</taxon>
        <taxon>Pseudomonadati</taxon>
        <taxon>Bacteroidota</taxon>
        <taxon>Bacteroidia</taxon>
        <taxon>Bacteroidales</taxon>
        <taxon>Odoribacteraceae</taxon>
        <taxon>Odoribacter</taxon>
    </lineage>
</organism>
<evidence type="ECO:0000256" key="1">
    <source>
        <dbReference type="ARBA" id="ARBA00022801"/>
    </source>
</evidence>
<keyword evidence="7" id="KW-1185">Reference proteome</keyword>
<dbReference type="Gene3D" id="3.40.1090.10">
    <property type="entry name" value="Cytosolic phospholipase A2 catalytic domain"/>
    <property type="match status" value="2"/>
</dbReference>
<dbReference type="Pfam" id="PF01734">
    <property type="entry name" value="Patatin"/>
    <property type="match status" value="1"/>
</dbReference>
<dbReference type="CDD" id="cd07205">
    <property type="entry name" value="Pat_PNPLA6_PNPLA7_NTE1_like"/>
    <property type="match status" value="1"/>
</dbReference>
<evidence type="ECO:0000256" key="3">
    <source>
        <dbReference type="ARBA" id="ARBA00023098"/>
    </source>
</evidence>
<dbReference type="GeneID" id="98068678"/>
<dbReference type="Proteomes" id="UP000004892">
    <property type="component" value="Unassembled WGS sequence"/>
</dbReference>
<dbReference type="InterPro" id="IPR050301">
    <property type="entry name" value="NTE"/>
</dbReference>
<dbReference type="PANTHER" id="PTHR14226:SF76">
    <property type="entry name" value="NTE FAMILY PROTEIN RSSA"/>
    <property type="match status" value="1"/>
</dbReference>
<keyword evidence="2 4" id="KW-0442">Lipid degradation</keyword>
<dbReference type="PATRIC" id="fig|742817.3.peg.1156"/>
<evidence type="ECO:0000256" key="2">
    <source>
        <dbReference type="ARBA" id="ARBA00022963"/>
    </source>
</evidence>
<sequence length="730" mass="81602">MKKVLLVLVALFLVGGGLQAERKKVGLVLSGGGAKGAAHIGVLKVLEEAGIPIDYIAGTSMGSIVGGLYAIGYDAGMLDTLVRKQQWPFLLSNRVYRYDLPFSEKEKDEKYLVSIPMIGGKGIQVPSGFISGQNIYSLFSELTIGYHDSVSFLNLPIPFSCVAANLVNGKEVILDQGNLAMAMRSSMAIPGVFSPVVMDTMLLVDGGIANNFPTDVGKAMGADIIIGVDVSSELRKMNELNTAIEIVDQLTSFMGMAKYEDNIKLCDIYIKPDIVPYSAASFSAVDIDTLILRGERAARAQWDEFMQLKEKIGLTPTEDGEKVIDNKFIRTDSLVIGRIYIHGVGSREEKWVRKKAGLSDYSYISIQDLHRAIAVLYGTGAFSYVNYALSGTDVYDLTLILKERSMSSLNFGFRFDSEEMAAILLNTTFSHKHLRGFQLSLTGRLSQNPYARVEYSFGNTFLRRASLVYMYKYNDIDIYRKGHKLDNITFSQHTAELNFSDIYIQNCKFVLGLRYEYFDYNSFLYASANDAVKARPEGFFSYHALAHYETFDKRYYPTRGISVKGEYSLYTTNGLHYDHGAPFSALDGSFAAVVPVTNRFSILPSFYGRVLIGRDIPFAYLNYMGGVVGGRYRSQQLPFVGIQHLETFDNTVLVWKAKFRYRIGSNHYAIAMVNYAKDDDRFFDILGGTDLWGGGLSYSYDSLIGPIDVVFSLSNWDKKLGFYFNLGYYF</sequence>
<gene>
    <name evidence="6" type="ORF">HMPREF9449_01091</name>
</gene>
<dbReference type="InterPro" id="IPR002641">
    <property type="entry name" value="PNPLA_dom"/>
</dbReference>
<dbReference type="RefSeq" id="WP_009136239.1">
    <property type="nucleotide sequence ID" value="NZ_JH594596.1"/>
</dbReference>
<dbReference type="PROSITE" id="PS51635">
    <property type="entry name" value="PNPLA"/>
    <property type="match status" value="1"/>
</dbReference>
<feature type="active site" description="Proton acceptor" evidence="4">
    <location>
        <position position="205"/>
    </location>
</feature>
<dbReference type="eggNOG" id="COG1752">
    <property type="taxonomic scope" value="Bacteria"/>
</dbReference>
<keyword evidence="3 4" id="KW-0443">Lipid metabolism</keyword>